<feature type="region of interest" description="Disordered" evidence="1">
    <location>
        <begin position="735"/>
        <end position="811"/>
    </location>
</feature>
<feature type="domain" description="LsmAD" evidence="2">
    <location>
        <begin position="498"/>
        <end position="569"/>
    </location>
</feature>
<comment type="caution">
    <text evidence="3">The sequence shown here is derived from an EMBL/GenBank/DDBJ whole genome shotgun (WGS) entry which is preliminary data.</text>
</comment>
<feature type="compositionally biased region" description="Low complexity" evidence="1">
    <location>
        <begin position="749"/>
        <end position="786"/>
    </location>
</feature>
<dbReference type="InterPro" id="IPR009604">
    <property type="entry name" value="LsmAD_domain"/>
</dbReference>
<organism evidence="3 4">
    <name type="scientific">Nepenthes gracilis</name>
    <name type="common">Slender pitcher plant</name>
    <dbReference type="NCBI Taxonomy" id="150966"/>
    <lineage>
        <taxon>Eukaryota</taxon>
        <taxon>Viridiplantae</taxon>
        <taxon>Streptophyta</taxon>
        <taxon>Embryophyta</taxon>
        <taxon>Tracheophyta</taxon>
        <taxon>Spermatophyta</taxon>
        <taxon>Magnoliopsida</taxon>
        <taxon>eudicotyledons</taxon>
        <taxon>Gunneridae</taxon>
        <taxon>Pentapetalae</taxon>
        <taxon>Caryophyllales</taxon>
        <taxon>Nepenthaceae</taxon>
        <taxon>Nepenthes</taxon>
    </lineage>
</organism>
<evidence type="ECO:0000313" key="3">
    <source>
        <dbReference type="EMBL" id="GMH14220.1"/>
    </source>
</evidence>
<keyword evidence="4" id="KW-1185">Reference proteome</keyword>
<dbReference type="PANTHER" id="PTHR12854">
    <property type="entry name" value="ATAXIN 2-RELATED"/>
    <property type="match status" value="1"/>
</dbReference>
<dbReference type="PANTHER" id="PTHR12854:SF7">
    <property type="entry name" value="ATAXIN-2 HOMOLOG"/>
    <property type="match status" value="1"/>
</dbReference>
<dbReference type="EMBL" id="BSYO01000013">
    <property type="protein sequence ID" value="GMH14220.1"/>
    <property type="molecule type" value="Genomic_DNA"/>
</dbReference>
<evidence type="ECO:0000259" key="2">
    <source>
        <dbReference type="SMART" id="SM01272"/>
    </source>
</evidence>
<dbReference type="InterPro" id="IPR045117">
    <property type="entry name" value="ATXN2-like"/>
</dbReference>
<dbReference type="GO" id="GO:0010494">
    <property type="term" value="C:cytoplasmic stress granule"/>
    <property type="evidence" value="ECO:0007669"/>
    <property type="project" value="TreeGrafter"/>
</dbReference>
<evidence type="ECO:0000313" key="4">
    <source>
        <dbReference type="Proteomes" id="UP001279734"/>
    </source>
</evidence>
<accession>A0AAD3XS66</accession>
<dbReference type="GO" id="GO:0034063">
    <property type="term" value="P:stress granule assembly"/>
    <property type="evidence" value="ECO:0007669"/>
    <property type="project" value="TreeGrafter"/>
</dbReference>
<dbReference type="Proteomes" id="UP001279734">
    <property type="component" value="Unassembled WGS sequence"/>
</dbReference>
<sequence>METSKTVAHEIGGIQNDALRFGLHGVKSDIVEAHPLQSAYQSAKKTQDEMKRKVLASTYGMALPLKMDLDKQIISRFQRPPGAIPSSMLGLDALTGSLDDITFEDYLIDPHDSEAFLKPDMHHGMEGFRLPIFLKSFSRSFRRSTLSKREVRIKMEASKAVVHEIGGIQNDALRFGLHGVKSDIVEAHPLQSAYQSAKKTEDEMKRKVLASMYGTALPLKMDLDRQILSRFQRPPGAIPSSMLGLDALTGSLDDITFEDYLIDPHDSEAFQKPDMHHGMEVRLGLSKGPGFRLPIFLKLGLRLLHRMSLQQAVQPRSSANGFSRRRVEKGVTSGSKTRDRLVYLTTCLIGHQVDVQVKNGSVFSGIFHATNADKDFGIVLKMARLTKDASSRGQKAVLDTVGKAPSKTLIIPAHEFVQVIAKGTPVTRSGLSNELQVEKQQEIMLDSCISQSRHVEVERELERWVPDKDDPQCSELDNIFDRPWTGSWDQFKVNEALFGVKSTFNEELYTTKLEKGPQTRELEEEAIRIAREIVGEETHDLHLAEERGTYPHGNFEMDEETRFSSVFRGVDDSGCDEDEDVMCDSRNTETFGNSSGPTSSRSFADMTSGKCYNDEVQPSQLNANREFYQSGSLAPELRSRGNNAVEDDVRVHDNHISEEREDALVQVLVKMQTCGDEAQTTISEDSQSSITKKDGPDRITLSPDTTAYAASNVLAKGQEKTSSLHELSDDSISGKVHGAMQSKNSRGQLGSSTSSTSESGGATSASSGPALSPSSSMGSLSSEKSSLNPNAKEFKLNPNAKSFVPSQTPIRPLSPANDGSFYFPTNLPALPHMPGMPVGFGIGPSFAGPQPLLFNPQAVPVQTPQAYISSNGTQYGQPMIMGHPRQVIYMPGYPMEMPYKGREY</sequence>
<dbReference type="Pfam" id="PF05348">
    <property type="entry name" value="UMP1"/>
    <property type="match status" value="2"/>
</dbReference>
<dbReference type="InterPro" id="IPR025852">
    <property type="entry name" value="SM_dom_ATX"/>
</dbReference>
<proteinExistence type="predicted"/>
<name>A0AAD3XS66_NEPGR</name>
<reference evidence="3" key="1">
    <citation type="submission" date="2023-05" db="EMBL/GenBank/DDBJ databases">
        <title>Nepenthes gracilis genome sequencing.</title>
        <authorList>
            <person name="Fukushima K."/>
        </authorList>
    </citation>
    <scope>NUCLEOTIDE SEQUENCE</scope>
    <source>
        <strain evidence="3">SING2019-196</strain>
    </source>
</reference>
<dbReference type="SMART" id="SM01272">
    <property type="entry name" value="LsmAD"/>
    <property type="match status" value="1"/>
</dbReference>
<dbReference type="AlphaFoldDB" id="A0AAD3XS66"/>
<evidence type="ECO:0000256" key="1">
    <source>
        <dbReference type="SAM" id="MobiDB-lite"/>
    </source>
</evidence>
<dbReference type="Pfam" id="PF14438">
    <property type="entry name" value="SM-ATX"/>
    <property type="match status" value="1"/>
</dbReference>
<dbReference type="GO" id="GO:0003729">
    <property type="term" value="F:mRNA binding"/>
    <property type="evidence" value="ECO:0007669"/>
    <property type="project" value="TreeGrafter"/>
</dbReference>
<dbReference type="Pfam" id="PF06741">
    <property type="entry name" value="LsmAD"/>
    <property type="match status" value="1"/>
</dbReference>
<dbReference type="Gene3D" id="2.30.30.100">
    <property type="match status" value="1"/>
</dbReference>
<feature type="compositionally biased region" description="Polar residues" evidence="1">
    <location>
        <begin position="678"/>
        <end position="690"/>
    </location>
</feature>
<gene>
    <name evidence="3" type="ORF">Nepgr_016061</name>
</gene>
<protein>
    <recommendedName>
        <fullName evidence="2">LsmAD domain-containing protein</fullName>
    </recommendedName>
</protein>
<feature type="region of interest" description="Disordered" evidence="1">
    <location>
        <begin position="678"/>
        <end position="703"/>
    </location>
</feature>